<comment type="subcellular location">
    <subcellularLocation>
        <location evidence="1">Nucleus</location>
        <location evidence="1">Nucleolus</location>
    </subcellularLocation>
    <subcellularLocation>
        <location evidence="2">Nucleus</location>
        <location evidence="2">Nucleoplasm</location>
    </subcellularLocation>
</comment>
<dbReference type="GO" id="GO:0016887">
    <property type="term" value="F:ATP hydrolysis activity"/>
    <property type="evidence" value="ECO:0007669"/>
    <property type="project" value="InterPro"/>
</dbReference>
<feature type="compositionally biased region" description="Basic and acidic residues" evidence="10">
    <location>
        <begin position="4506"/>
        <end position="4517"/>
    </location>
</feature>
<dbReference type="GO" id="GO:0005654">
    <property type="term" value="C:nucleoplasm"/>
    <property type="evidence" value="ECO:0007669"/>
    <property type="project" value="UniProtKB-SubCell"/>
</dbReference>
<dbReference type="HOGENOM" id="CLU_000050_0_2_1"/>
<keyword evidence="5 9" id="KW-0547">Nucleotide-binding</keyword>
<keyword evidence="8 9" id="KW-0539">Nucleus</keyword>
<dbReference type="Pfam" id="PF17867">
    <property type="entry name" value="AAA_lid_7"/>
    <property type="match status" value="3"/>
</dbReference>
<feature type="domain" description="AAA+ ATPase" evidence="11">
    <location>
        <begin position="1913"/>
        <end position="2161"/>
    </location>
</feature>
<comment type="similarity">
    <text evidence="3 9">Belongs to the midasin family.</text>
</comment>
<evidence type="ECO:0000256" key="1">
    <source>
        <dbReference type="ARBA" id="ARBA00004604"/>
    </source>
</evidence>
<dbReference type="PANTHER" id="PTHR48103">
    <property type="entry name" value="MIDASIN-RELATED"/>
    <property type="match status" value="1"/>
</dbReference>
<dbReference type="InterPro" id="IPR041190">
    <property type="entry name" value="Midasin_AAA_lid_5"/>
</dbReference>
<feature type="compositionally biased region" description="Basic and acidic residues" evidence="10">
    <location>
        <begin position="4600"/>
        <end position="4623"/>
    </location>
</feature>
<evidence type="ECO:0000256" key="9">
    <source>
        <dbReference type="PIRNR" id="PIRNR010340"/>
    </source>
</evidence>
<feature type="region of interest" description="Disordered" evidence="10">
    <location>
        <begin position="4136"/>
        <end position="4667"/>
    </location>
</feature>
<dbReference type="PRINTS" id="PR00830">
    <property type="entry name" value="ENDOLAPTASE"/>
</dbReference>
<dbReference type="FunFam" id="3.40.50.300:FF:000582">
    <property type="entry name" value="Midasin"/>
    <property type="match status" value="1"/>
</dbReference>
<name>T1K3A0_TETUR</name>
<feature type="compositionally biased region" description="Acidic residues" evidence="10">
    <location>
        <begin position="4411"/>
        <end position="4420"/>
    </location>
</feature>
<feature type="compositionally biased region" description="Acidic residues" evidence="10">
    <location>
        <begin position="4624"/>
        <end position="4637"/>
    </location>
</feature>
<feature type="compositionally biased region" description="Basic and acidic residues" evidence="10">
    <location>
        <begin position="4269"/>
        <end position="4293"/>
    </location>
</feature>
<dbReference type="InterPro" id="IPR040848">
    <property type="entry name" value="AAA_lid_7"/>
</dbReference>
<dbReference type="Proteomes" id="UP000015104">
    <property type="component" value="Unassembled WGS sequence"/>
</dbReference>
<keyword evidence="13" id="KW-1185">Reference proteome</keyword>
<evidence type="ECO:0000256" key="7">
    <source>
        <dbReference type="ARBA" id="ARBA00023186"/>
    </source>
</evidence>
<dbReference type="PIRSF" id="PIRSF010340">
    <property type="entry name" value="Midasin"/>
    <property type="match status" value="1"/>
</dbReference>
<dbReference type="InterPro" id="IPR012099">
    <property type="entry name" value="Midasin"/>
</dbReference>
<keyword evidence="7 9" id="KW-0143">Chaperone</keyword>
<feature type="domain" description="AAA+ ATPase" evidence="11">
    <location>
        <begin position="943"/>
        <end position="1088"/>
    </location>
</feature>
<evidence type="ECO:0000256" key="2">
    <source>
        <dbReference type="ARBA" id="ARBA00004642"/>
    </source>
</evidence>
<feature type="domain" description="AAA+ ATPase" evidence="11">
    <location>
        <begin position="528"/>
        <end position="771"/>
    </location>
</feature>
<dbReference type="GO" id="GO:0005524">
    <property type="term" value="F:ATP binding"/>
    <property type="evidence" value="ECO:0007669"/>
    <property type="project" value="UniProtKB-KW"/>
</dbReference>
<proteinExistence type="inferred from homology"/>
<dbReference type="GO" id="GO:0000055">
    <property type="term" value="P:ribosomal large subunit export from nucleus"/>
    <property type="evidence" value="ECO:0007669"/>
    <property type="project" value="TreeGrafter"/>
</dbReference>
<feature type="compositionally biased region" description="Acidic residues" evidence="10">
    <location>
        <begin position="4294"/>
        <end position="4303"/>
    </location>
</feature>
<evidence type="ECO:0000259" key="11">
    <source>
        <dbReference type="SMART" id="SM00382"/>
    </source>
</evidence>
<evidence type="ECO:0000256" key="3">
    <source>
        <dbReference type="ARBA" id="ARBA00007188"/>
    </source>
</evidence>
<dbReference type="Pfam" id="PF07728">
    <property type="entry name" value="AAA_5"/>
    <property type="match status" value="7"/>
</dbReference>
<dbReference type="CDD" id="cd00009">
    <property type="entry name" value="AAA"/>
    <property type="match status" value="2"/>
</dbReference>
<feature type="compositionally biased region" description="Basic and acidic residues" evidence="10">
    <location>
        <begin position="4169"/>
        <end position="4185"/>
    </location>
</feature>
<accession>T1K3A0</accession>
<dbReference type="SUPFAM" id="SSF52540">
    <property type="entry name" value="P-loop containing nucleoside triphosphate hydrolases"/>
    <property type="match status" value="6"/>
</dbReference>
<dbReference type="PANTHER" id="PTHR48103:SF2">
    <property type="entry name" value="MIDASIN"/>
    <property type="match status" value="1"/>
</dbReference>
<reference evidence="13" key="1">
    <citation type="submission" date="2011-08" db="EMBL/GenBank/DDBJ databases">
        <authorList>
            <person name="Rombauts S."/>
        </authorList>
    </citation>
    <scope>NUCLEOTIDE SEQUENCE</scope>
    <source>
        <strain evidence="13">London</strain>
    </source>
</reference>
<dbReference type="Pfam" id="PF17865">
    <property type="entry name" value="AAA_lid_5"/>
    <property type="match status" value="1"/>
</dbReference>
<evidence type="ECO:0000256" key="4">
    <source>
        <dbReference type="ARBA" id="ARBA00017143"/>
    </source>
</evidence>
<comment type="function">
    <text evidence="9">Nuclear chaperone required for maturation and nuclear export of pre-60S ribosome subunits.</text>
</comment>
<feature type="compositionally biased region" description="Polar residues" evidence="10">
    <location>
        <begin position="4492"/>
        <end position="4505"/>
    </location>
</feature>
<feature type="compositionally biased region" description="Acidic residues" evidence="10">
    <location>
        <begin position="4584"/>
        <end position="4599"/>
    </location>
</feature>
<dbReference type="InterPro" id="IPR011704">
    <property type="entry name" value="ATPase_dyneun-rel_AAA"/>
</dbReference>
<dbReference type="InterPro" id="IPR027417">
    <property type="entry name" value="P-loop_NTPase"/>
</dbReference>
<dbReference type="GO" id="GO:0005730">
    <property type="term" value="C:nucleolus"/>
    <property type="evidence" value="ECO:0007669"/>
    <property type="project" value="UniProtKB-SubCell"/>
</dbReference>
<dbReference type="FunFam" id="3.40.50.300:FF:000956">
    <property type="entry name" value="Midasin"/>
    <property type="match status" value="1"/>
</dbReference>
<dbReference type="SMART" id="SM00382">
    <property type="entry name" value="AAA"/>
    <property type="match status" value="5"/>
</dbReference>
<feature type="domain" description="AAA+ ATPase" evidence="11">
    <location>
        <begin position="1250"/>
        <end position="1420"/>
    </location>
</feature>
<evidence type="ECO:0000313" key="12">
    <source>
        <dbReference type="EnsemblMetazoa" id="tetur04g07920.1"/>
    </source>
</evidence>
<feature type="compositionally biased region" description="Acidic residues" evidence="10">
    <location>
        <begin position="4327"/>
        <end position="4389"/>
    </location>
</feature>
<dbReference type="EnsemblMetazoa" id="tetur04g07920.1">
    <property type="protein sequence ID" value="tetur04g07920.1"/>
    <property type="gene ID" value="tetur04g07920"/>
</dbReference>
<feature type="compositionally biased region" description="Basic and acidic residues" evidence="10">
    <location>
        <begin position="4470"/>
        <end position="4489"/>
    </location>
</feature>
<evidence type="ECO:0000256" key="10">
    <source>
        <dbReference type="SAM" id="MobiDB-lite"/>
    </source>
</evidence>
<feature type="compositionally biased region" description="Basic and acidic residues" evidence="10">
    <location>
        <begin position="4549"/>
        <end position="4572"/>
    </location>
</feature>
<feature type="compositionally biased region" description="Basic and acidic residues" evidence="10">
    <location>
        <begin position="4304"/>
        <end position="4326"/>
    </location>
</feature>
<dbReference type="FunFam" id="3.40.50.300:FF:001384">
    <property type="entry name" value="Midasin"/>
    <property type="match status" value="1"/>
</dbReference>
<feature type="compositionally biased region" description="Acidic residues" evidence="10">
    <location>
        <begin position="4188"/>
        <end position="4221"/>
    </location>
</feature>
<organism evidence="12 13">
    <name type="scientific">Tetranychus urticae</name>
    <name type="common">Two-spotted spider mite</name>
    <dbReference type="NCBI Taxonomy" id="32264"/>
    <lineage>
        <taxon>Eukaryota</taxon>
        <taxon>Metazoa</taxon>
        <taxon>Ecdysozoa</taxon>
        <taxon>Arthropoda</taxon>
        <taxon>Chelicerata</taxon>
        <taxon>Arachnida</taxon>
        <taxon>Acari</taxon>
        <taxon>Acariformes</taxon>
        <taxon>Trombidiformes</taxon>
        <taxon>Prostigmata</taxon>
        <taxon>Eleutherengona</taxon>
        <taxon>Raphignathae</taxon>
        <taxon>Tetranychoidea</taxon>
        <taxon>Tetranychidae</taxon>
        <taxon>Tetranychus</taxon>
    </lineage>
</organism>
<dbReference type="GO" id="GO:0000027">
    <property type="term" value="P:ribosomal large subunit assembly"/>
    <property type="evidence" value="ECO:0007669"/>
    <property type="project" value="InterPro"/>
</dbReference>
<reference evidence="12" key="2">
    <citation type="submission" date="2015-06" db="UniProtKB">
        <authorList>
            <consortium name="EnsemblMetazoa"/>
        </authorList>
    </citation>
    <scope>IDENTIFICATION</scope>
</reference>
<keyword evidence="6 9" id="KW-0067">ATP-binding</keyword>
<feature type="domain" description="AAA+ ATPase" evidence="11">
    <location>
        <begin position="1602"/>
        <end position="1754"/>
    </location>
</feature>
<feature type="compositionally biased region" description="Acidic residues" evidence="10">
    <location>
        <begin position="4242"/>
        <end position="4268"/>
    </location>
</feature>
<sequence>MEEQERKFWCKLSQVIGKSQLAKELTFLKFKKGFSPFKDAKKVSVVRETLLASYCFISSDPSWYRSTWDWRLLWQLVENNDKPEIKWLAMQCIRVLCNISDKEYFDWMKTAGNFSPEQLRKFRLDYQFIYNLNQSLSPTKTEKIINELMAGNSVNIYGIPMVKFNETLDGSEKGSKMVIIPSVRDNLMRLAVALSENRPVLLEGPLGCGKTSLIEHLSELTGRCKPPELTKIQIGNQVDGKLLVGTYCCTDVIGEFIWKPGPLTEALIKGHWLVFEDIDCASADVLTILLSIIKSRSLNAIPGCYASNATIDPRFRLFFTRRITDGHTEAFSNVDKDMLIKMCEKISITNPTHEELEQIITVRWPNLIQNITRICEIYKIVVDDVSSTDNFDPISSSNRKASLRDFLKWCQRISLYFQQLVLNDAQREACLLDANDCFLENISNRSARSLKSQAVGVQLNIAAKITEQILLNRKPEISVKNNLVTVGRANLPVLPASDKILSLEDRTPFSKTNSTLCLLEKISCSVSYNEPVLLVGETGTGKTSTVQYLCNLLNRQLTVINMNQQSDTCDLLGGYKPVKISFLMKQLRDEFDQLFTLTFNQQTNAKFLRGVSSVFRQQRWDQFLEVLLIIQQRALEGRSNTLKDRSLEERANILERWRKFGDRINKLKSSSKEVPLVFTYIEGTLVRAMRQGDWILLDEINLAESETLQCLSSILESDEVLLLDKADGEPVKKHPDFRLFACMNPSTDIGKRDLPLGIRNRFTEFYVEELESEIDLRELVSTYLKKAFGGKKDLVERIVKFYLNVRHEAKKSLKDAVGGSPIFTLRTLCRALQVVVASTWDESSSLRILYEAFCLAFLTQLNAESYSLVRNMILRNVLKSKNIESITNMTLAKPKSKDCDYILIDGYWIPKGPNEPLIDETYILTDSVSRNLRDVSRIISLGRSYPILIQGETSVGKTSMINYLAKRSGNVCLRVNNHEHTDLQEYIGSYTADDEGKLVFKKGVLVEAMENGYWIILDELNLASTEVLEALNRVLDDNRELFIPETQELIKANKNFLLFATQNPPGHYGGRKILSRAFRNRFIELHFDEIPSNELEIILQKRCLLPPSYAKKMVMTLTQLRNRLHQSVSLSFAGKHGGVTLRDLFRWGERYRLFCKDFPSSQRFYNWDQHLANEGYMLLAGRSRNQIEEQVIHEVLGKIFNIQNFNPEEVFEKLFQESLSSRMVPDDFHHLFWTLPLKRLAVLLFQALKYNEPVLLVGETGCGKTTICQLFASLRNKPLFSVNCHMHSESSDFLGSLRPVRHHSDADDDETNQRLFEWVDGPLVKAMQLGSVFLIDEISLADDSVLERLNSVIEPERLLLLTEKGFIGKGESNHSDLIIKAHPDFHLVATMNPGGDYGKKELSPALRNRFTEIWCYSSTELNDLRQIISHNLIDLPVNLKENIVSSLCSFLEWFLKKTKESGIHFTSIRDVLSLVNFVSTTMKSSSMRKNTLNPIEAISHAVHLVFLDSLGSSGSILRDAVNAKRECEAKLFSILDKTFGEMKVSSNSIKLTGNKNVIGIAPFFIPKGNYKTTLPSSISSMYIFDSPTVASNTQRLLRAMQLSKPILIEGVPGVGKTSLVQSMAKAANYQVIRINLSEQTDVSDLFGADLPVEGCEGRFSWRDGPLLQALKSDSCWILLDELNLASQSVLEGLNACLDHRGEIFIPELGKTFSVSKQATRIFACQNPHAQGGDRKGLPKSFLNRFTVIHVESLTTADLKFIVSNVFSTIPNYIIDKMVTFNEKLVKEIEQSTSFGRRGSPWEFNLRDIFRWCQLILASIGKGNFDENVANSMKILYSRRFRTREDIEIVERLFESVFDCKLERSITRMTIYPDLLQVGHSFLPRTSKVSSTDDWFLLYRQLPIFEALMKCVEMNWMTLIVGSSQSGKSSLVHLLSKLVGVNLKTIVVNSEMDTIELLGGFNQKDVVNDIERIETSIEPLIWNFVRLKTVESNHSLARETLKEWSNYKTSSSSCETANKCLKRLKQLQNIVEKVILNDSQKEIYSKKLQKLIGHIKERKSLTSRGTFQWIDSVLVDALREGDWLLIDDTNLCPASVLDRLNGLLEPDGELVLNEQGCVDGNVPVVRPHPNFRLFLTIDPKNGELSRAMRNRGVEIFVAPSFNESDIRCQMIKAGLTSNEFQNALLAHHSNLVNSNYNLTEEQLNGSYLVQLASRIALELKCGTDIKKICQYYPEISSFFSSTNPQVESSSSLNQFDLAMRDFRVKLGDILISNLKTEFSIVSSALSDRDFQSTELNKPDLIQIFASLALFLLRSSKEDSIYRSELVNSKFEISFDISFFDCISKSVLMFDNQLPCSSTAVDYLPMDIRFNTIMWNKIASSLNGIESADIQRNLNCLALKIFNWALDMIQQHLTKNSKTSLLSRPFDRANQLIIKCIPPILTNLKTQRDSNLANMFLSDEELYDFRTILIWIHQFECFVSSDCNTTDYENHIFEKLLPLWVIVYDKLRTHPTFKLNFDSSFYLEFNSRLRLDQKTPIECFAFKKHLSQSLTLYKDASCASLFVKTLELSRLLAANGSQFTSNHNKNRFLNEIVAVYGKMYKEEFSGLSEQLDLIGNEMRKTLVFSEKEDQNDDIDERNDQEISLSFEKPINMMSQLVIPLNYFTFFWKEICHLKSLEPITSVTQLLPTVCISPMHSFLIKCLPINVSLLKETFLHHLSDFQYIMTCENLYSLFLSKETQEQIQNDEIEKSEWLKFGYHLPSSPGLTLLSSKLLNSASVLGTIDCKAVAVEKLQSYIFDNFKTLVDNNYHNFTNNFLDILLELVNNVKSTIDDFLLQLDPRFRLTFLKLWQLVSEDHGKVEANVQGAAMVLFGTILTHLWSPTMPIDPLQKWSIKLLHYQEELNFLDGELSAYNRLSILDAGENMIPNSEHLHVSQALKRKATVLKKIEKLKSRQGYRPVPSRYQKLRHEVVHFLSTLLPLDKMFKLVEKIDRLDEKIIGELVSLQKSVSNFINNIRFNYPLYANVTNEMLLGLSLTRYGLNLSSHVMLTQKTTNLYKTQNSENLFNELESLFRLRNSDPISRANDLIKTVRSEGFKHLTSLTQIGAISSSNLLYKSALTELLNAAHLNIIQNEDALVTLFKVIDTFLKFWMKEEAQRKEKKAEEDSLFLYKSKVHPDELPEEILDEIEMSQKFPTYEHEFREFIKNPTNSNQDSIDQNNKQQSTSNREIIQEQDIIEICNLHKDLLSILLRRQSQSTKSIDIFKPLAYRYQVSAEIVDIVGPVLGRNLDSVSVESSWIMTCLFEKTLSSTVSSSSSSFNFYKDPKPEELRECFNILEPIKNRILSELLPQFPGNPMLHQLLLIIERLYGLNINSPLAKIVTGLEVLLRSAEDWEQMAHRKIKLSEQLSKVTSLIIKWRKMELKCWSTQLDSVHHDIESKQMSKYWFHFYSLIHSILTTEENDQERNEENEKQLLTLLRRFFEESTIGQFNPRLRLLENFIDHQLCVDSRRSQLPLFTILVNVHKYYLQFKSSVSEEIDRIRKPIEKELKDFVKIMRWNDGNFWSLKAKVEKSHKTLHRLTKKYDKSLSVPTTAFFKLAKSESNTESFNFKSTVMETTAAPLEPIHCSDLKLLPRSHQLISKVSKYSKKTKVLTRSLRKSIKRVDNRTGDIIEGIKEMANLKIPPGVKEKEKYEKELKSINNMKRQSFSNLLKQLGTWGISFKKGVEMYNSFDLETVLASCRPFEPIWGLSITKDETDFMDKYFYSILSRYNDFKAALTNPSNDIKEIQNVFERLKGTAGFMLNEIISSKSKLFEQLCSLRKFRNILETVSICSNRGNKLSSPSLYDHWISIFSQRNVSLQCSLRQIKELPVESNSTDIEQLRSIFEKSLLELDKLTLLLSSSPLTSYKSLIVSASSESQLEDAWEQLGKISSELKSHLGSTKTDTGTVADQLMVVCNQISEDLAIFKTRHYPNDSPSHCDQTFEAVFNQSECFLVSVLSHIQKLFLRLKEDQPKEVNDTSMDKIYSKISQNALNELNLTRMQKEIEKVLSSVSSSIDDDSQPILQDIVSHIHQYLSSYVDLLTHITSLNLSSFRTRCKLLYVLLGLFTDVCKQGFCLPPPWQDENEKTIDKDKLKDLTDAGLGEGEGEEDVSNKIESEDQLDEAMPSGAQKEQDKSDDKDIKDEKNGIEMSEDFDAPDFGPDENDENDDKNESDDDKDDEDDDLDKKMGDIDDSEGLDDKMWGDDDEDEDEDDEDEEGDDDGDEGGEEIGDDRLVAKDDNQGIRDKSEGKDKNKDNDDESENEEINEQKVDDEYEGEKQDPFKKKAVGEEEDEECKEAEEFPEDMDLDGNDGDSENGEDDNEEEAESKEDKDLNDEQENESFEETVPEDIQDQPSEANKSDEEAEDQEKAPEEVENDEGKEDDPEKKDSEEKDSEDPSAPDNQQIETEEAPMDSGVDSELKPNAQVDPFYQQDERNMAEGARELDANKEDNEGAGTSSNPHEGQSNEGKIKSSTIHEESENQSGSVSKPRQKKRGHKSTSETPSKATKKQRILERHEPESPKTEANQNKEENQKQIDSSLVQHCSEDEESTKEVIDIAEDADAAKSRPENLDENKLEESEIKSDEDFIEPEEMETDDPNEGPVQKKKPEKSLGNKQDTKTGETMDTPEGCDADMVDLEGDFRETSTVARGLESQFYSKFGKTEDDQQTNQSWFDKLHEKIEKSQLMSDEARKDAWNQCEKSVGPLVYELCQQLQLVLEPMKAAKMKGDYRTGKRLNMRKVIEYIASSYKKDKIWLRRTKPSKRQYQIILAIDDSASMLDNDSKKIAFESIALLGKSLSLIEAGELALMSFGESVNKSTCFTLSVNHSQIRLDLNYFHS</sequence>
<protein>
    <recommendedName>
        <fullName evidence="4 9">Midasin</fullName>
    </recommendedName>
</protein>
<evidence type="ECO:0000256" key="5">
    <source>
        <dbReference type="ARBA" id="ARBA00022741"/>
    </source>
</evidence>
<evidence type="ECO:0000256" key="6">
    <source>
        <dbReference type="ARBA" id="ARBA00022840"/>
    </source>
</evidence>
<evidence type="ECO:0000256" key="8">
    <source>
        <dbReference type="ARBA" id="ARBA00023242"/>
    </source>
</evidence>
<dbReference type="FunFam" id="3.40.50.300:FF:000142">
    <property type="entry name" value="Midasin"/>
    <property type="match status" value="1"/>
</dbReference>
<dbReference type="Gene3D" id="3.40.50.300">
    <property type="entry name" value="P-loop containing nucleotide triphosphate hydrolases"/>
    <property type="match status" value="6"/>
</dbReference>
<feature type="compositionally biased region" description="Basic and acidic residues" evidence="10">
    <location>
        <begin position="4647"/>
        <end position="4660"/>
    </location>
</feature>
<evidence type="ECO:0000313" key="13">
    <source>
        <dbReference type="Proteomes" id="UP000015104"/>
    </source>
</evidence>
<dbReference type="EMBL" id="CAEY01001378">
    <property type="status" value="NOT_ANNOTATED_CDS"/>
    <property type="molecule type" value="Genomic_DNA"/>
</dbReference>
<dbReference type="GO" id="GO:0030687">
    <property type="term" value="C:preribosome, large subunit precursor"/>
    <property type="evidence" value="ECO:0007669"/>
    <property type="project" value="TreeGrafter"/>
</dbReference>
<dbReference type="InterPro" id="IPR003593">
    <property type="entry name" value="AAA+_ATPase"/>
</dbReference>
<dbReference type="eggNOG" id="KOG1808">
    <property type="taxonomic scope" value="Eukaryota"/>
</dbReference>
<dbReference type="STRING" id="32264.T1K3A0"/>
<feature type="region of interest" description="Disordered" evidence="10">
    <location>
        <begin position="3205"/>
        <end position="3224"/>
    </location>
</feature>